<evidence type="ECO:0000256" key="3">
    <source>
        <dbReference type="ARBA" id="ARBA00006743"/>
    </source>
</evidence>
<organism evidence="7">
    <name type="scientific">marine sediment metagenome</name>
    <dbReference type="NCBI Taxonomy" id="412755"/>
    <lineage>
        <taxon>unclassified sequences</taxon>
        <taxon>metagenomes</taxon>
        <taxon>ecological metagenomes</taxon>
    </lineage>
</organism>
<evidence type="ECO:0000256" key="1">
    <source>
        <dbReference type="ARBA" id="ARBA00001974"/>
    </source>
</evidence>
<keyword evidence="4" id="KW-0285">Flavoprotein</keyword>
<evidence type="ECO:0000256" key="5">
    <source>
        <dbReference type="ARBA" id="ARBA00022827"/>
    </source>
</evidence>
<gene>
    <name evidence="7" type="ORF">LCGC14_1805150</name>
</gene>
<accession>A0A0F9HBB7</accession>
<dbReference type="InterPro" id="IPR003171">
    <property type="entry name" value="Mehydrof_redctse-like"/>
</dbReference>
<dbReference type="Pfam" id="PF02219">
    <property type="entry name" value="MTHFR"/>
    <property type="match status" value="1"/>
</dbReference>
<dbReference type="Gene3D" id="3.20.20.220">
    <property type="match status" value="1"/>
</dbReference>
<evidence type="ECO:0000313" key="7">
    <source>
        <dbReference type="EMBL" id="KKM00367.1"/>
    </source>
</evidence>
<comment type="pathway">
    <text evidence="2">One-carbon metabolism; tetrahydrofolate interconversion.</text>
</comment>
<proteinExistence type="inferred from homology"/>
<dbReference type="CDD" id="cd00537">
    <property type="entry name" value="MTHFR"/>
    <property type="match status" value="1"/>
</dbReference>
<dbReference type="InterPro" id="IPR029041">
    <property type="entry name" value="FAD-linked_oxidoreductase-like"/>
</dbReference>
<dbReference type="UniPathway" id="UPA00193"/>
<dbReference type="PANTHER" id="PTHR45754:SF3">
    <property type="entry name" value="METHYLENETETRAHYDROFOLATE REDUCTASE (NADPH)"/>
    <property type="match status" value="1"/>
</dbReference>
<dbReference type="GO" id="GO:0009086">
    <property type="term" value="P:methionine biosynthetic process"/>
    <property type="evidence" value="ECO:0007669"/>
    <property type="project" value="TreeGrafter"/>
</dbReference>
<dbReference type="GO" id="GO:0071949">
    <property type="term" value="F:FAD binding"/>
    <property type="evidence" value="ECO:0007669"/>
    <property type="project" value="TreeGrafter"/>
</dbReference>
<dbReference type="EMBL" id="LAZR01017452">
    <property type="protein sequence ID" value="KKM00367.1"/>
    <property type="molecule type" value="Genomic_DNA"/>
</dbReference>
<keyword evidence="6" id="KW-0560">Oxidoreductase</keyword>
<comment type="cofactor">
    <cofactor evidence="1">
        <name>FAD</name>
        <dbReference type="ChEBI" id="CHEBI:57692"/>
    </cofactor>
</comment>
<evidence type="ECO:0000256" key="6">
    <source>
        <dbReference type="ARBA" id="ARBA00023002"/>
    </source>
</evidence>
<dbReference type="AlphaFoldDB" id="A0A0F9HBB7"/>
<comment type="similarity">
    <text evidence="3">Belongs to the methylenetetrahydrofolate reductase family.</text>
</comment>
<dbReference type="GO" id="GO:0004489">
    <property type="term" value="F:methylenetetrahydrofolate reductase [NAD(P)H] activity"/>
    <property type="evidence" value="ECO:0007669"/>
    <property type="project" value="InterPro"/>
</dbReference>
<protein>
    <submittedName>
        <fullName evidence="7">Uncharacterized protein</fullName>
    </submittedName>
</protein>
<dbReference type="SUPFAM" id="SSF51730">
    <property type="entry name" value="FAD-linked oxidoreductase"/>
    <property type="match status" value="1"/>
</dbReference>
<evidence type="ECO:0000256" key="2">
    <source>
        <dbReference type="ARBA" id="ARBA00004777"/>
    </source>
</evidence>
<dbReference type="GO" id="GO:0035999">
    <property type="term" value="P:tetrahydrofolate interconversion"/>
    <property type="evidence" value="ECO:0007669"/>
    <property type="project" value="UniProtKB-UniPathway"/>
</dbReference>
<evidence type="ECO:0000256" key="4">
    <source>
        <dbReference type="ARBA" id="ARBA00022630"/>
    </source>
</evidence>
<name>A0A0F9HBB7_9ZZZZ</name>
<dbReference type="PANTHER" id="PTHR45754">
    <property type="entry name" value="METHYLENETETRAHYDROFOLATE REDUCTASE"/>
    <property type="match status" value="1"/>
</dbReference>
<keyword evidence="5" id="KW-0274">FAD</keyword>
<sequence length="291" mass="31715">MNLAEKLKSGKFLITAEIGPGKGTDIDEYLEEMEILRGKVDAINVTDLQSSVMRLGSLVVCHLLAERDLEPVFQITCRDRNRLALQSDLLSASVLGIRNVLVLTGDHTVLGDHPEAKPVFDLDSVSLLKVASTLAEGKDMKGNDLKGTPEFCLGAVVSPGADPLEPQLIKMEKKIEAGAKFFQTQAVYDRESFEKFIKKAEKFGVPIMVGIVLLKSAGMARFMNANVAGVSVPDKFIKIMAEASKEERPPKSIEIAASLIKEMKGMCQGVHIMSLGWDKYVPSVLEAAELI</sequence>
<comment type="caution">
    <text evidence="7">The sequence shown here is derived from an EMBL/GenBank/DDBJ whole genome shotgun (WGS) entry which is preliminary data.</text>
</comment>
<dbReference type="GO" id="GO:0005829">
    <property type="term" value="C:cytosol"/>
    <property type="evidence" value="ECO:0007669"/>
    <property type="project" value="TreeGrafter"/>
</dbReference>
<reference evidence="7" key="1">
    <citation type="journal article" date="2015" name="Nature">
        <title>Complex archaea that bridge the gap between prokaryotes and eukaryotes.</title>
        <authorList>
            <person name="Spang A."/>
            <person name="Saw J.H."/>
            <person name="Jorgensen S.L."/>
            <person name="Zaremba-Niedzwiedzka K."/>
            <person name="Martijn J."/>
            <person name="Lind A.E."/>
            <person name="van Eijk R."/>
            <person name="Schleper C."/>
            <person name="Guy L."/>
            <person name="Ettema T.J."/>
        </authorList>
    </citation>
    <scope>NUCLEOTIDE SEQUENCE</scope>
</reference>